<evidence type="ECO:0000313" key="3">
    <source>
        <dbReference type="EMBL" id="WFQ95591.1"/>
    </source>
</evidence>
<feature type="signal peptide" evidence="2">
    <location>
        <begin position="1"/>
        <end position="19"/>
    </location>
</feature>
<feature type="chain" id="PRO_5042837254" description="Lipoprotein" evidence="2">
    <location>
        <begin position="20"/>
        <end position="201"/>
    </location>
</feature>
<evidence type="ECO:0000313" key="4">
    <source>
        <dbReference type="Proteomes" id="UP001178740"/>
    </source>
</evidence>
<accession>A0AAQ3DQR6</accession>
<feature type="region of interest" description="Disordered" evidence="1">
    <location>
        <begin position="23"/>
        <end position="66"/>
    </location>
</feature>
<gene>
    <name evidence="3" type="ORF">MFERI15407_00853</name>
</gene>
<organism evidence="3 4">
    <name type="scientific">Mycoplasma feriruminatoris</name>
    <dbReference type="NCBI Taxonomy" id="1179777"/>
    <lineage>
        <taxon>Bacteria</taxon>
        <taxon>Bacillati</taxon>
        <taxon>Mycoplasmatota</taxon>
        <taxon>Mollicutes</taxon>
        <taxon>Mycoplasmataceae</taxon>
        <taxon>Mycoplasma</taxon>
    </lineage>
</organism>
<keyword evidence="2" id="KW-0732">Signal</keyword>
<evidence type="ECO:0008006" key="5">
    <source>
        <dbReference type="Google" id="ProtNLM"/>
    </source>
</evidence>
<dbReference type="AlphaFoldDB" id="A0AAQ3DQR6"/>
<sequence>MKKLLTILGSVGLIATTSAAVVACGDRTSKTSEPKKEEENRTEESKKDKEEKGKEEKETEPDFSNIEKEIFNFEPDENNIIPQLKIKEELAKKLNVVPSDLQELKVDYEKNTISVFIPKFKKTLNLKFTKILDLGQIETEKRNNVSVVSQTKIKDALAKRLKTDSSKLQGLTVDYEKNTGNVRGPKSSNPIEFKFTVKETK</sequence>
<dbReference type="NCBIfam" id="NF038029">
    <property type="entry name" value="LP_plasma"/>
    <property type="match status" value="1"/>
</dbReference>
<name>A0AAQ3DQR6_9MOLU</name>
<protein>
    <recommendedName>
        <fullName evidence="5">Lipoprotein</fullName>
    </recommendedName>
</protein>
<feature type="compositionally biased region" description="Basic and acidic residues" evidence="1">
    <location>
        <begin position="27"/>
        <end position="57"/>
    </location>
</feature>
<dbReference type="PROSITE" id="PS51257">
    <property type="entry name" value="PROKAR_LIPOPROTEIN"/>
    <property type="match status" value="1"/>
</dbReference>
<evidence type="ECO:0000256" key="1">
    <source>
        <dbReference type="SAM" id="MobiDB-lite"/>
    </source>
</evidence>
<proteinExistence type="predicted"/>
<reference evidence="3" key="1">
    <citation type="submission" date="2022-11" db="EMBL/GenBank/DDBJ databases">
        <title>Comparative genomic analysis of Mycoplasma feriruminatoris and the Mycoplasma mycoides cluster.</title>
        <authorList>
            <person name="Baby V."/>
            <person name="Ambroset C."/>
            <person name="Gaurivaud P."/>
            <person name="Boury C."/>
            <person name="Guichoux E."/>
            <person name="Lartigue C."/>
            <person name="Tardy F."/>
            <person name="Sirand-Pugnet P."/>
        </authorList>
    </citation>
    <scope>NUCLEOTIDE SEQUENCE</scope>
    <source>
        <strain evidence="3">L15407</strain>
    </source>
</reference>
<dbReference type="Proteomes" id="UP001178740">
    <property type="component" value="Chromosome"/>
</dbReference>
<dbReference type="EMBL" id="CP113499">
    <property type="protein sequence ID" value="WFQ95591.1"/>
    <property type="molecule type" value="Genomic_DNA"/>
</dbReference>
<dbReference type="InterPro" id="IPR054816">
    <property type="entry name" value="Lipoprotein_mollicutes-type_CS"/>
</dbReference>
<dbReference type="NCBIfam" id="NF045726">
    <property type="entry name" value="XXplasma_LP"/>
    <property type="match status" value="1"/>
</dbReference>
<dbReference type="RefSeq" id="WP_278300340.1">
    <property type="nucleotide sequence ID" value="NZ_CP113499.1"/>
</dbReference>
<evidence type="ECO:0000256" key="2">
    <source>
        <dbReference type="SAM" id="SignalP"/>
    </source>
</evidence>